<keyword evidence="21" id="KW-1185">Reference proteome</keyword>
<dbReference type="PANTHER" id="PTHR27002">
    <property type="entry name" value="RECEPTOR-LIKE SERINE/THREONINE-PROTEIN KINASE SD1-8"/>
    <property type="match status" value="1"/>
</dbReference>
<evidence type="ECO:0000256" key="18">
    <source>
        <dbReference type="ARBA" id="ARBA00048679"/>
    </source>
</evidence>
<evidence type="ECO:0000256" key="1">
    <source>
        <dbReference type="ARBA" id="ARBA00004251"/>
    </source>
</evidence>
<evidence type="ECO:0000256" key="10">
    <source>
        <dbReference type="ARBA" id="ARBA00022777"/>
    </source>
</evidence>
<dbReference type="FunFam" id="1.10.510.10:FF:000060">
    <property type="entry name" value="G-type lectin S-receptor-like serine/threonine-protein kinase"/>
    <property type="match status" value="1"/>
</dbReference>
<keyword evidence="10" id="KW-0418">Kinase</keyword>
<evidence type="ECO:0000256" key="12">
    <source>
        <dbReference type="ARBA" id="ARBA00022989"/>
    </source>
</evidence>
<organism evidence="20 21">
    <name type="scientific">Quercus lobata</name>
    <name type="common">Valley oak</name>
    <dbReference type="NCBI Taxonomy" id="97700"/>
    <lineage>
        <taxon>Eukaryota</taxon>
        <taxon>Viridiplantae</taxon>
        <taxon>Streptophyta</taxon>
        <taxon>Embryophyta</taxon>
        <taxon>Tracheophyta</taxon>
        <taxon>Spermatophyta</taxon>
        <taxon>Magnoliopsida</taxon>
        <taxon>eudicotyledons</taxon>
        <taxon>Gunneridae</taxon>
        <taxon>Pentapetalae</taxon>
        <taxon>rosids</taxon>
        <taxon>fabids</taxon>
        <taxon>Fagales</taxon>
        <taxon>Fagaceae</taxon>
        <taxon>Quercus</taxon>
    </lineage>
</organism>
<dbReference type="InterPro" id="IPR000719">
    <property type="entry name" value="Prot_kinase_dom"/>
</dbReference>
<keyword evidence="11" id="KW-0067">ATP-binding</keyword>
<dbReference type="GO" id="GO:0004674">
    <property type="term" value="F:protein serine/threonine kinase activity"/>
    <property type="evidence" value="ECO:0007669"/>
    <property type="project" value="UniProtKB-KW"/>
</dbReference>
<evidence type="ECO:0000256" key="17">
    <source>
        <dbReference type="ARBA" id="ARBA00047899"/>
    </source>
</evidence>
<dbReference type="Pfam" id="PF11883">
    <property type="entry name" value="DUF3403"/>
    <property type="match status" value="1"/>
</dbReference>
<keyword evidence="16" id="KW-0325">Glycoprotein</keyword>
<reference evidence="20" key="2">
    <citation type="submission" date="2021-01" db="UniProtKB">
        <authorList>
            <consortium name="EnsemblPlants"/>
        </authorList>
    </citation>
    <scope>IDENTIFICATION</scope>
</reference>
<evidence type="ECO:0000256" key="11">
    <source>
        <dbReference type="ARBA" id="ARBA00022840"/>
    </source>
</evidence>
<evidence type="ECO:0000256" key="13">
    <source>
        <dbReference type="ARBA" id="ARBA00023136"/>
    </source>
</evidence>
<dbReference type="OMA" id="VFISWRI"/>
<dbReference type="InterPro" id="IPR021820">
    <property type="entry name" value="S-locus_recpt_kinase_C"/>
</dbReference>
<dbReference type="PROSITE" id="PS50011">
    <property type="entry name" value="PROTEIN_KINASE_DOM"/>
    <property type="match status" value="1"/>
</dbReference>
<evidence type="ECO:0000313" key="20">
    <source>
        <dbReference type="EnsemblPlants" id="QL09p054411:mrna"/>
    </source>
</evidence>
<dbReference type="EnsemblPlants" id="QL09p054411:mrna">
    <property type="protein sequence ID" value="QL09p054411:mrna"/>
    <property type="gene ID" value="QL09p054411"/>
</dbReference>
<evidence type="ECO:0000256" key="2">
    <source>
        <dbReference type="ARBA" id="ARBA00012513"/>
    </source>
</evidence>
<comment type="subcellular location">
    <subcellularLocation>
        <location evidence="1">Cell membrane</location>
        <topology evidence="1">Single-pass type I membrane protein</topology>
    </subcellularLocation>
</comment>
<dbReference type="CDD" id="cd14066">
    <property type="entry name" value="STKc_IRAK"/>
    <property type="match status" value="1"/>
</dbReference>
<keyword evidence="14" id="KW-1015">Disulfide bond</keyword>
<keyword evidence="9" id="KW-0547">Nucleotide-binding</keyword>
<evidence type="ECO:0000256" key="3">
    <source>
        <dbReference type="ARBA" id="ARBA00022475"/>
    </source>
</evidence>
<protein>
    <recommendedName>
        <fullName evidence="2">non-specific serine/threonine protein kinase</fullName>
        <ecNumber evidence="2">2.7.11.1</ecNumber>
    </recommendedName>
</protein>
<dbReference type="Gramene" id="QL09p054411:mrna">
    <property type="protein sequence ID" value="QL09p054411:mrna"/>
    <property type="gene ID" value="QL09p054411"/>
</dbReference>
<dbReference type="Proteomes" id="UP000594261">
    <property type="component" value="Chromosome 9"/>
</dbReference>
<dbReference type="InterPro" id="IPR001245">
    <property type="entry name" value="Ser-Thr/Tyr_kinase_cat_dom"/>
</dbReference>
<evidence type="ECO:0000313" key="21">
    <source>
        <dbReference type="Proteomes" id="UP000594261"/>
    </source>
</evidence>
<sequence length="346" mass="39066">MGSIGERKKEDVDVPLFNFTTVATATNKFSPANVIGAGGFGPVYKGRLCNGQDIAVKRLSKNSIQGLEEFKNEVLLIAKLQHKNLVKLLGYCVQGDEKMLIYEYMPNKSLDCFIFEQNDTLLAWPKRFDIIIGIVRGLVYLHQDSRLQVIHRDLKASNILLDINLNPKISDFGLARAFVGDESEVKTDRVVGTYGYMSPEYAVDERFSVKSDVFSMGVLMLEIVSAMKNRKFLHPNHHHNLLGHAWLLWKEGRALELSYTCLEDSHSRAQILRCIQVGLLCVQKYPEDRPIMSCVFSMLTNEEAILPQPKQPGFFIERSPSNSGAILRNEESNIENAVTITMPEAR</sequence>
<dbReference type="SUPFAM" id="SSF56112">
    <property type="entry name" value="Protein kinase-like (PK-like)"/>
    <property type="match status" value="1"/>
</dbReference>
<evidence type="ECO:0000256" key="8">
    <source>
        <dbReference type="ARBA" id="ARBA00022734"/>
    </source>
</evidence>
<keyword evidence="4" id="KW-0723">Serine/threonine-protein kinase</keyword>
<evidence type="ECO:0000256" key="9">
    <source>
        <dbReference type="ARBA" id="ARBA00022741"/>
    </source>
</evidence>
<dbReference type="InterPro" id="IPR011009">
    <property type="entry name" value="Kinase-like_dom_sf"/>
</dbReference>
<dbReference type="Pfam" id="PF07714">
    <property type="entry name" value="PK_Tyr_Ser-Thr"/>
    <property type="match status" value="1"/>
</dbReference>
<evidence type="ECO:0000256" key="15">
    <source>
        <dbReference type="ARBA" id="ARBA00023170"/>
    </source>
</evidence>
<dbReference type="GO" id="GO:0005524">
    <property type="term" value="F:ATP binding"/>
    <property type="evidence" value="ECO:0007669"/>
    <property type="project" value="UniProtKB-KW"/>
</dbReference>
<dbReference type="SMART" id="SM00220">
    <property type="entry name" value="S_TKc"/>
    <property type="match status" value="1"/>
</dbReference>
<name>A0A7N2MMA4_QUELO</name>
<dbReference type="EC" id="2.7.11.1" evidence="2"/>
<evidence type="ECO:0000256" key="14">
    <source>
        <dbReference type="ARBA" id="ARBA00023157"/>
    </source>
</evidence>
<keyword evidence="3" id="KW-1003">Cell membrane</keyword>
<keyword evidence="8" id="KW-0430">Lectin</keyword>
<dbReference type="AlphaFoldDB" id="A0A7N2MMA4"/>
<keyword evidence="6" id="KW-0812">Transmembrane</keyword>
<dbReference type="EMBL" id="LRBV02000009">
    <property type="status" value="NOT_ANNOTATED_CDS"/>
    <property type="molecule type" value="Genomic_DNA"/>
</dbReference>
<reference evidence="20 21" key="1">
    <citation type="journal article" date="2016" name="G3 (Bethesda)">
        <title>First Draft Assembly and Annotation of the Genome of a California Endemic Oak Quercus lobata Nee (Fagaceae).</title>
        <authorList>
            <person name="Sork V.L."/>
            <person name="Fitz-Gibbon S.T."/>
            <person name="Puiu D."/>
            <person name="Crepeau M."/>
            <person name="Gugger P.F."/>
            <person name="Sherman R."/>
            <person name="Stevens K."/>
            <person name="Langley C.H."/>
            <person name="Pellegrini M."/>
            <person name="Salzberg S.L."/>
        </authorList>
    </citation>
    <scope>NUCLEOTIDE SEQUENCE [LARGE SCALE GENOMIC DNA]</scope>
    <source>
        <strain evidence="20 21">cv. SW786</strain>
    </source>
</reference>
<dbReference type="InParanoid" id="A0A7N2MMA4"/>
<dbReference type="Gene3D" id="1.10.510.10">
    <property type="entry name" value="Transferase(Phosphotransferase) domain 1"/>
    <property type="match status" value="1"/>
</dbReference>
<comment type="catalytic activity">
    <reaction evidence="17">
        <text>L-threonyl-[protein] + ATP = O-phospho-L-threonyl-[protein] + ADP + H(+)</text>
        <dbReference type="Rhea" id="RHEA:46608"/>
        <dbReference type="Rhea" id="RHEA-COMP:11060"/>
        <dbReference type="Rhea" id="RHEA-COMP:11605"/>
        <dbReference type="ChEBI" id="CHEBI:15378"/>
        <dbReference type="ChEBI" id="CHEBI:30013"/>
        <dbReference type="ChEBI" id="CHEBI:30616"/>
        <dbReference type="ChEBI" id="CHEBI:61977"/>
        <dbReference type="ChEBI" id="CHEBI:456216"/>
        <dbReference type="EC" id="2.7.11.1"/>
    </reaction>
</comment>
<accession>A0A7N2MMA4</accession>
<evidence type="ECO:0000256" key="16">
    <source>
        <dbReference type="ARBA" id="ARBA00023180"/>
    </source>
</evidence>
<dbReference type="PANTHER" id="PTHR27002:SF214">
    <property type="entry name" value="RECEPTOR-LIKE SERINE_THREONINE-PROTEIN KINASE"/>
    <property type="match status" value="1"/>
</dbReference>
<dbReference type="GO" id="GO:0030246">
    <property type="term" value="F:carbohydrate binding"/>
    <property type="evidence" value="ECO:0007669"/>
    <property type="project" value="UniProtKB-KW"/>
</dbReference>
<evidence type="ECO:0000256" key="5">
    <source>
        <dbReference type="ARBA" id="ARBA00022679"/>
    </source>
</evidence>
<dbReference type="FunFam" id="3.30.200.20:FF:000330">
    <property type="entry name" value="G-type lectin S-receptor-like serine/threonine-protein kinase At4g03230"/>
    <property type="match status" value="1"/>
</dbReference>
<keyword evidence="7" id="KW-0732">Signal</keyword>
<feature type="domain" description="Protein kinase" evidence="19">
    <location>
        <begin position="29"/>
        <end position="306"/>
    </location>
</feature>
<dbReference type="GO" id="GO:0005886">
    <property type="term" value="C:plasma membrane"/>
    <property type="evidence" value="ECO:0007669"/>
    <property type="project" value="UniProtKB-SubCell"/>
</dbReference>
<dbReference type="Gene3D" id="3.30.200.20">
    <property type="entry name" value="Phosphorylase Kinase, domain 1"/>
    <property type="match status" value="1"/>
</dbReference>
<proteinExistence type="predicted"/>
<dbReference type="PROSITE" id="PS00108">
    <property type="entry name" value="PROTEIN_KINASE_ST"/>
    <property type="match status" value="1"/>
</dbReference>
<evidence type="ECO:0000259" key="19">
    <source>
        <dbReference type="PROSITE" id="PS50011"/>
    </source>
</evidence>
<evidence type="ECO:0000256" key="7">
    <source>
        <dbReference type="ARBA" id="ARBA00022729"/>
    </source>
</evidence>
<evidence type="ECO:0000256" key="6">
    <source>
        <dbReference type="ARBA" id="ARBA00022692"/>
    </source>
</evidence>
<keyword evidence="5" id="KW-0808">Transferase</keyword>
<evidence type="ECO:0000256" key="4">
    <source>
        <dbReference type="ARBA" id="ARBA00022527"/>
    </source>
</evidence>
<keyword evidence="12" id="KW-1133">Transmembrane helix</keyword>
<keyword evidence="13" id="KW-0472">Membrane</keyword>
<dbReference type="InterPro" id="IPR008271">
    <property type="entry name" value="Ser/Thr_kinase_AS"/>
</dbReference>
<comment type="catalytic activity">
    <reaction evidence="18">
        <text>L-seryl-[protein] + ATP = O-phospho-L-seryl-[protein] + ADP + H(+)</text>
        <dbReference type="Rhea" id="RHEA:17989"/>
        <dbReference type="Rhea" id="RHEA-COMP:9863"/>
        <dbReference type="Rhea" id="RHEA-COMP:11604"/>
        <dbReference type="ChEBI" id="CHEBI:15378"/>
        <dbReference type="ChEBI" id="CHEBI:29999"/>
        <dbReference type="ChEBI" id="CHEBI:30616"/>
        <dbReference type="ChEBI" id="CHEBI:83421"/>
        <dbReference type="ChEBI" id="CHEBI:456216"/>
        <dbReference type="EC" id="2.7.11.1"/>
    </reaction>
</comment>
<keyword evidence="15" id="KW-0675">Receptor</keyword>